<feature type="region of interest" description="Disordered" evidence="1">
    <location>
        <begin position="491"/>
        <end position="696"/>
    </location>
</feature>
<gene>
    <name evidence="2" type="ORF">DFQ27_004148</name>
</gene>
<feature type="compositionally biased region" description="Low complexity" evidence="1">
    <location>
        <begin position="529"/>
        <end position="546"/>
    </location>
</feature>
<feature type="compositionally biased region" description="Polar residues" evidence="1">
    <location>
        <begin position="496"/>
        <end position="507"/>
    </location>
</feature>
<feature type="region of interest" description="Disordered" evidence="1">
    <location>
        <begin position="87"/>
        <end position="135"/>
    </location>
</feature>
<accession>A0A9P6QK79</accession>
<feature type="compositionally biased region" description="Polar residues" evidence="1">
    <location>
        <begin position="421"/>
        <end position="462"/>
    </location>
</feature>
<feature type="compositionally biased region" description="Low complexity" evidence="1">
    <location>
        <begin position="111"/>
        <end position="132"/>
    </location>
</feature>
<comment type="caution">
    <text evidence="2">The sequence shown here is derived from an EMBL/GenBank/DDBJ whole genome shotgun (WGS) entry which is preliminary data.</text>
</comment>
<feature type="compositionally biased region" description="Low complexity" evidence="1">
    <location>
        <begin position="565"/>
        <end position="576"/>
    </location>
</feature>
<proteinExistence type="predicted"/>
<feature type="compositionally biased region" description="Low complexity" evidence="1">
    <location>
        <begin position="1"/>
        <end position="13"/>
    </location>
</feature>
<feature type="compositionally biased region" description="Basic and acidic residues" evidence="1">
    <location>
        <begin position="683"/>
        <end position="692"/>
    </location>
</feature>
<reference evidence="2" key="1">
    <citation type="journal article" date="2020" name="Fungal Divers.">
        <title>Resolving the Mortierellaceae phylogeny through synthesis of multi-gene phylogenetics and phylogenomics.</title>
        <authorList>
            <person name="Vandepol N."/>
            <person name="Liber J."/>
            <person name="Desiro A."/>
            <person name="Na H."/>
            <person name="Kennedy M."/>
            <person name="Barry K."/>
            <person name="Grigoriev I.V."/>
            <person name="Miller A.N."/>
            <person name="O'Donnell K."/>
            <person name="Stajich J.E."/>
            <person name="Bonito G."/>
        </authorList>
    </citation>
    <scope>NUCLEOTIDE SEQUENCE</scope>
    <source>
        <strain evidence="2">BC1065</strain>
    </source>
</reference>
<dbReference type="AlphaFoldDB" id="A0A9P6QK79"/>
<feature type="compositionally biased region" description="Basic and acidic residues" evidence="1">
    <location>
        <begin position="621"/>
        <end position="652"/>
    </location>
</feature>
<evidence type="ECO:0000313" key="3">
    <source>
        <dbReference type="Proteomes" id="UP000807716"/>
    </source>
</evidence>
<sequence>MGASAASTSSSSPTTPPPLPAKLRWRPYKNGTSVKSKSARIEQEEAARAAKNLASKVRSQQYYANKQHSPVELNIQWEEAETLETMSHGGLPINHPHGGASADSNSSRHTSPAASSRAGSFSSPSSSPSPTSTKLDFVVDGAPALAQLRASLPVFSGSDPQQVLATAQLSNSTAYQVALELLLQNHRQQNANTALLQPSNNTMEAAANTTKALPPFQQPPPILSASLFGLDMPSLSNPMLSEPPRKLSNANMMDITDVDELLASCGFLDQATMSAQSSTKSASSPGFLSGYLASPDMSDQSLATSPMSDVIDFAGSQGTSPLPSFAPLGADGLTFEALLDSKALAPSTSINSASITPPSSQDSYNDLILHLASPFAAPTLDTSKVGNGLLASTTTASAAWPSLFPGADSSSPSMVQEVVKQPSTIPGRSEISTQTSSPYLSPHSPTFSFGASNTSTNGQSPESGIDPDWLNFLDEASLSEADLAALLSDTEVSPAGSPTFSSQQQPQDARAGSRSLWTRASDALKGTNSTTSTDQQQRQQQQQQSQGEDPFAAAAGVSGSNGHFPMSSLPGGSPSGHRGVIPMSGSLGSFHSQPNGLITSLSKRPQRIGLHTKPMGMRTNGEGEDKQVGEEDQRTKEAEKGDKPELELRETQRQQGNAASPKGTPPEPPSSILSKAPGSKVPVGREDGHGDDVGGLLSMLKSWWSSVKPF</sequence>
<dbReference type="OrthoDB" id="2446835at2759"/>
<name>A0A9P6QK79_9FUNG</name>
<feature type="region of interest" description="Disordered" evidence="1">
    <location>
        <begin position="407"/>
        <end position="469"/>
    </location>
</feature>
<keyword evidence="3" id="KW-1185">Reference proteome</keyword>
<evidence type="ECO:0000313" key="2">
    <source>
        <dbReference type="EMBL" id="KAG0269285.1"/>
    </source>
</evidence>
<protein>
    <submittedName>
        <fullName evidence="2">Uncharacterized protein</fullName>
    </submittedName>
</protein>
<evidence type="ECO:0000256" key="1">
    <source>
        <dbReference type="SAM" id="MobiDB-lite"/>
    </source>
</evidence>
<organism evidence="2 3">
    <name type="scientific">Actinomortierella ambigua</name>
    <dbReference type="NCBI Taxonomy" id="1343610"/>
    <lineage>
        <taxon>Eukaryota</taxon>
        <taxon>Fungi</taxon>
        <taxon>Fungi incertae sedis</taxon>
        <taxon>Mucoromycota</taxon>
        <taxon>Mortierellomycotina</taxon>
        <taxon>Mortierellomycetes</taxon>
        <taxon>Mortierellales</taxon>
        <taxon>Mortierellaceae</taxon>
        <taxon>Actinomortierella</taxon>
    </lineage>
</organism>
<dbReference type="EMBL" id="JAAAJB010000029">
    <property type="protein sequence ID" value="KAG0269285.1"/>
    <property type="molecule type" value="Genomic_DNA"/>
</dbReference>
<dbReference type="Proteomes" id="UP000807716">
    <property type="component" value="Unassembled WGS sequence"/>
</dbReference>
<feature type="compositionally biased region" description="Basic and acidic residues" evidence="1">
    <location>
        <begin position="39"/>
        <end position="48"/>
    </location>
</feature>
<feature type="region of interest" description="Disordered" evidence="1">
    <location>
        <begin position="1"/>
        <end position="51"/>
    </location>
</feature>
<feature type="compositionally biased region" description="Polar residues" evidence="1">
    <location>
        <begin position="586"/>
        <end position="603"/>
    </location>
</feature>